<sequence length="83" mass="10147">MFNIALKGDEKGSINIMKIRNFFPRNKREEIIFSLLLEENITSCFWKVRFSVENILFYILIFYTIDISKFIYFHFISYLEFNI</sequence>
<reference evidence="2 3" key="1">
    <citation type="journal article" date="2018" name="Sci. Rep.">
        <title>Genomic signatures of local adaptation to the degree of environmental predictability in rotifers.</title>
        <authorList>
            <person name="Franch-Gras L."/>
            <person name="Hahn C."/>
            <person name="Garcia-Roger E.M."/>
            <person name="Carmona M.J."/>
            <person name="Serra M."/>
            <person name="Gomez A."/>
        </authorList>
    </citation>
    <scope>NUCLEOTIDE SEQUENCE [LARGE SCALE GENOMIC DNA]</scope>
    <source>
        <strain evidence="2">HYR1</strain>
    </source>
</reference>
<organism evidence="2 3">
    <name type="scientific">Brachionus plicatilis</name>
    <name type="common">Marine rotifer</name>
    <name type="synonym">Brachionus muelleri</name>
    <dbReference type="NCBI Taxonomy" id="10195"/>
    <lineage>
        <taxon>Eukaryota</taxon>
        <taxon>Metazoa</taxon>
        <taxon>Spiralia</taxon>
        <taxon>Gnathifera</taxon>
        <taxon>Rotifera</taxon>
        <taxon>Eurotatoria</taxon>
        <taxon>Monogononta</taxon>
        <taxon>Pseudotrocha</taxon>
        <taxon>Ploima</taxon>
        <taxon>Brachionidae</taxon>
        <taxon>Brachionus</taxon>
    </lineage>
</organism>
<evidence type="ECO:0000313" key="3">
    <source>
        <dbReference type="Proteomes" id="UP000276133"/>
    </source>
</evidence>
<keyword evidence="1" id="KW-1133">Transmembrane helix</keyword>
<feature type="transmembrane region" description="Helical" evidence="1">
    <location>
        <begin position="55"/>
        <end position="79"/>
    </location>
</feature>
<comment type="caution">
    <text evidence="2">The sequence shown here is derived from an EMBL/GenBank/DDBJ whole genome shotgun (WGS) entry which is preliminary data.</text>
</comment>
<name>A0A3M7SHA9_BRAPC</name>
<accession>A0A3M7SHA9</accession>
<keyword evidence="3" id="KW-1185">Reference proteome</keyword>
<gene>
    <name evidence="2" type="ORF">BpHYR1_031856</name>
</gene>
<keyword evidence="1" id="KW-0812">Transmembrane</keyword>
<evidence type="ECO:0000256" key="1">
    <source>
        <dbReference type="SAM" id="Phobius"/>
    </source>
</evidence>
<protein>
    <submittedName>
        <fullName evidence="2">Uncharacterized protein</fullName>
    </submittedName>
</protein>
<dbReference type="Proteomes" id="UP000276133">
    <property type="component" value="Unassembled WGS sequence"/>
</dbReference>
<proteinExistence type="predicted"/>
<keyword evidence="1" id="KW-0472">Membrane</keyword>
<dbReference type="AlphaFoldDB" id="A0A3M7SHA9"/>
<evidence type="ECO:0000313" key="2">
    <source>
        <dbReference type="EMBL" id="RNA34960.1"/>
    </source>
</evidence>
<dbReference type="EMBL" id="REGN01001393">
    <property type="protein sequence ID" value="RNA34960.1"/>
    <property type="molecule type" value="Genomic_DNA"/>
</dbReference>